<feature type="domain" description="Luciferase-like" evidence="2">
    <location>
        <begin position="30"/>
        <end position="399"/>
    </location>
</feature>
<organism evidence="3 4">
    <name type="scientific">Dactylonectria macrodidyma</name>
    <dbReference type="NCBI Taxonomy" id="307937"/>
    <lineage>
        <taxon>Eukaryota</taxon>
        <taxon>Fungi</taxon>
        <taxon>Dikarya</taxon>
        <taxon>Ascomycota</taxon>
        <taxon>Pezizomycotina</taxon>
        <taxon>Sordariomycetes</taxon>
        <taxon>Hypocreomycetidae</taxon>
        <taxon>Hypocreales</taxon>
        <taxon>Nectriaceae</taxon>
        <taxon>Dactylonectria</taxon>
    </lineage>
</organism>
<dbReference type="OrthoDB" id="8922241at2759"/>
<dbReference type="InterPro" id="IPR036661">
    <property type="entry name" value="Luciferase-like_sf"/>
</dbReference>
<dbReference type="PANTHER" id="PTHR30011:SF30">
    <property type="entry name" value="XENOBIOTIC COMPOUND MONOOXYGENASE, DSZA FAMILY (AFU_ORTHOLOGUE AFUA_6G01920)"/>
    <property type="match status" value="1"/>
</dbReference>
<dbReference type="InterPro" id="IPR016215">
    <property type="entry name" value="NTA_MOA"/>
</dbReference>
<dbReference type="InterPro" id="IPR051260">
    <property type="entry name" value="Diverse_substr_monoxygenases"/>
</dbReference>
<proteinExistence type="inferred from homology"/>
<dbReference type="NCBIfam" id="TIGR03860">
    <property type="entry name" value="FMN_nitrolo"/>
    <property type="match status" value="1"/>
</dbReference>
<dbReference type="PIRSF" id="PIRSF000337">
    <property type="entry name" value="NTA_MOA"/>
    <property type="match status" value="1"/>
</dbReference>
<dbReference type="AlphaFoldDB" id="A0A9P9EM04"/>
<evidence type="ECO:0000313" key="4">
    <source>
        <dbReference type="Proteomes" id="UP000738349"/>
    </source>
</evidence>
<comment type="similarity">
    <text evidence="1">Belongs to the NtaA/SnaA/DszA monooxygenase family.</text>
</comment>
<dbReference type="InterPro" id="IPR011251">
    <property type="entry name" value="Luciferase-like_dom"/>
</dbReference>
<keyword evidence="4" id="KW-1185">Reference proteome</keyword>
<comment type="caution">
    <text evidence="3">The sequence shown here is derived from an EMBL/GenBank/DDBJ whole genome shotgun (WGS) entry which is preliminary data.</text>
</comment>
<sequence length="473" mass="52404">MVQPSTQDKKCIYLNAFDACTVGHTSPGQWRNPIDRSAEKRDLNYWLETAKLLEKGKFLSYFLADTVGGFDVYKGSRDAAIKIGSEFPVTDPFVPISAMAAVTTSLGFGVTASTSYERPFLLARRFSTLDHFTKGRIAWNVVTSWNKASALAMGLTDILPHDERYEAADELMVLLYKLWESSIADDAVVKDKDSETYIDPSKVRTIKHRGKYHQVESPFIVDPSPQRTPFLFQAGTSPAGSAFAAKHAEAIFVAGHVPGTLAPKIANIRRLAAEQGRDPQSLKFFQCLTVILGETDEDAKKKLEVVKKYQSIEGGLVIFSVFTGIDLSEYDLDQEIKSEDSKSSSIIQSAFSNLFNEKQGTGKWTPRRAAQELSIDGNGAVLVGSPQTVADGMERWVREADVDGFNLSPVVQPQSWEDIVELLVPELQRRGIYWEDYEAPGGTLRENVQGKGSSRLRDDHVGHTYAYSLLNGN</sequence>
<evidence type="ECO:0000256" key="1">
    <source>
        <dbReference type="ARBA" id="ARBA00033748"/>
    </source>
</evidence>
<dbReference type="GO" id="GO:0016705">
    <property type="term" value="F:oxidoreductase activity, acting on paired donors, with incorporation or reduction of molecular oxygen"/>
    <property type="evidence" value="ECO:0007669"/>
    <property type="project" value="InterPro"/>
</dbReference>
<name>A0A9P9EM04_9HYPO</name>
<dbReference type="GO" id="GO:0004497">
    <property type="term" value="F:monooxygenase activity"/>
    <property type="evidence" value="ECO:0007669"/>
    <property type="project" value="InterPro"/>
</dbReference>
<reference evidence="3" key="1">
    <citation type="journal article" date="2021" name="Nat. Commun.">
        <title>Genetic determinants of endophytism in the Arabidopsis root mycobiome.</title>
        <authorList>
            <person name="Mesny F."/>
            <person name="Miyauchi S."/>
            <person name="Thiergart T."/>
            <person name="Pickel B."/>
            <person name="Atanasova L."/>
            <person name="Karlsson M."/>
            <person name="Huettel B."/>
            <person name="Barry K.W."/>
            <person name="Haridas S."/>
            <person name="Chen C."/>
            <person name="Bauer D."/>
            <person name="Andreopoulos W."/>
            <person name="Pangilinan J."/>
            <person name="LaButti K."/>
            <person name="Riley R."/>
            <person name="Lipzen A."/>
            <person name="Clum A."/>
            <person name="Drula E."/>
            <person name="Henrissat B."/>
            <person name="Kohler A."/>
            <person name="Grigoriev I.V."/>
            <person name="Martin F.M."/>
            <person name="Hacquard S."/>
        </authorList>
    </citation>
    <scope>NUCLEOTIDE SEQUENCE</scope>
    <source>
        <strain evidence="3">MPI-CAGE-AT-0147</strain>
    </source>
</reference>
<dbReference type="Pfam" id="PF00296">
    <property type="entry name" value="Bac_luciferase"/>
    <property type="match status" value="1"/>
</dbReference>
<dbReference type="EMBL" id="JAGMUV010000010">
    <property type="protein sequence ID" value="KAH7141960.1"/>
    <property type="molecule type" value="Genomic_DNA"/>
</dbReference>
<dbReference type="SUPFAM" id="SSF51679">
    <property type="entry name" value="Bacterial luciferase-like"/>
    <property type="match status" value="1"/>
</dbReference>
<dbReference type="Gene3D" id="3.20.20.30">
    <property type="entry name" value="Luciferase-like domain"/>
    <property type="match status" value="1"/>
</dbReference>
<gene>
    <name evidence="3" type="ORF">EDB81DRAFT_899418</name>
</gene>
<dbReference type="PANTHER" id="PTHR30011">
    <property type="entry name" value="ALKANESULFONATE MONOOXYGENASE-RELATED"/>
    <property type="match status" value="1"/>
</dbReference>
<protein>
    <submittedName>
        <fullName evidence="3">Luciferase-like domain-containing protein</fullName>
    </submittedName>
</protein>
<dbReference type="Proteomes" id="UP000738349">
    <property type="component" value="Unassembled WGS sequence"/>
</dbReference>
<accession>A0A9P9EM04</accession>
<evidence type="ECO:0000259" key="2">
    <source>
        <dbReference type="Pfam" id="PF00296"/>
    </source>
</evidence>
<evidence type="ECO:0000313" key="3">
    <source>
        <dbReference type="EMBL" id="KAH7141960.1"/>
    </source>
</evidence>